<dbReference type="SUPFAM" id="SSF51905">
    <property type="entry name" value="FAD/NAD(P)-binding domain"/>
    <property type="match status" value="1"/>
</dbReference>
<dbReference type="Pfam" id="PF01266">
    <property type="entry name" value="DAO"/>
    <property type="match status" value="1"/>
</dbReference>
<dbReference type="Gene3D" id="3.50.50.60">
    <property type="entry name" value="FAD/NAD(P)-binding domain"/>
    <property type="match status" value="1"/>
</dbReference>
<evidence type="ECO:0000313" key="3">
    <source>
        <dbReference type="Proteomes" id="UP000261284"/>
    </source>
</evidence>
<dbReference type="PANTHER" id="PTHR13847">
    <property type="entry name" value="SARCOSINE DEHYDROGENASE-RELATED"/>
    <property type="match status" value="1"/>
</dbReference>
<reference evidence="2 3" key="1">
    <citation type="submission" date="2018-08" db="EMBL/GenBank/DDBJ databases">
        <title>Chitinophagaceae sp. K23C18032701, a novel bacterium isolated from forest soil.</title>
        <authorList>
            <person name="Wang C."/>
        </authorList>
    </citation>
    <scope>NUCLEOTIDE SEQUENCE [LARGE SCALE GENOMIC DNA]</scope>
    <source>
        <strain evidence="2 3">K23C18032701</strain>
    </source>
</reference>
<dbReference type="Gene3D" id="3.30.9.10">
    <property type="entry name" value="D-Amino Acid Oxidase, subunit A, domain 2"/>
    <property type="match status" value="1"/>
</dbReference>
<organism evidence="2 3">
    <name type="scientific">Deminuibacter soli</name>
    <dbReference type="NCBI Taxonomy" id="2291815"/>
    <lineage>
        <taxon>Bacteria</taxon>
        <taxon>Pseudomonadati</taxon>
        <taxon>Bacteroidota</taxon>
        <taxon>Chitinophagia</taxon>
        <taxon>Chitinophagales</taxon>
        <taxon>Chitinophagaceae</taxon>
        <taxon>Deminuibacter</taxon>
    </lineage>
</organism>
<dbReference type="EMBL" id="QTJU01000004">
    <property type="protein sequence ID" value="RFM27584.1"/>
    <property type="molecule type" value="Genomic_DNA"/>
</dbReference>
<dbReference type="GO" id="GO:0005737">
    <property type="term" value="C:cytoplasm"/>
    <property type="evidence" value="ECO:0007669"/>
    <property type="project" value="TreeGrafter"/>
</dbReference>
<protein>
    <submittedName>
        <fullName evidence="2">FAD-binding oxidoreductase</fullName>
    </submittedName>
</protein>
<feature type="domain" description="FAD dependent oxidoreductase" evidence="1">
    <location>
        <begin position="16"/>
        <end position="372"/>
    </location>
</feature>
<sequence length="376" mass="41426">MQISYWEQTAFYAHRDIIITGAGLQGLWCAYALKKARPSLNILILEQMPVSYGASTRNAGFACFGSATELLHDARTAGEDAMLQQAERRYKGMQLIKELLGDKIDYVPCGGYECLSNQLQPVAEIVEQLPWLNQALHPLTGNPEVFSLTNNRLHTQGLTGFDALVYNPLEAALHSGKLVQCLQQLVREMGVEIINGITVTGCTPSGRGIELQSNQQLRFTATQALFCINAFTPQLFPEVNIIPGRGQILLTDPIEGLALNGTFHFDEGYYYFRNLGNRILLGGARNTAFAAEQTTDIAVSDEIQTVLEAFLNRHFITARPVTIAQRWAGIMGFTANKQPLLQQTQRGAWVVSACNGMGVALSPIMAQVVAERLTKY</sequence>
<evidence type="ECO:0000259" key="1">
    <source>
        <dbReference type="Pfam" id="PF01266"/>
    </source>
</evidence>
<dbReference type="OrthoDB" id="1491488at2"/>
<accession>A0A3E1NID8</accession>
<keyword evidence="3" id="KW-1185">Reference proteome</keyword>
<comment type="caution">
    <text evidence="2">The sequence shown here is derived from an EMBL/GenBank/DDBJ whole genome shotgun (WGS) entry which is preliminary data.</text>
</comment>
<dbReference type="PANTHER" id="PTHR13847:SF281">
    <property type="entry name" value="FAD DEPENDENT OXIDOREDUCTASE DOMAIN-CONTAINING PROTEIN"/>
    <property type="match status" value="1"/>
</dbReference>
<proteinExistence type="predicted"/>
<name>A0A3E1NID8_9BACT</name>
<dbReference type="Proteomes" id="UP000261284">
    <property type="component" value="Unassembled WGS sequence"/>
</dbReference>
<dbReference type="InterPro" id="IPR006076">
    <property type="entry name" value="FAD-dep_OxRdtase"/>
</dbReference>
<evidence type="ECO:0000313" key="2">
    <source>
        <dbReference type="EMBL" id="RFM27584.1"/>
    </source>
</evidence>
<dbReference type="RefSeq" id="WP_116847661.1">
    <property type="nucleotide sequence ID" value="NZ_QTJU01000004.1"/>
</dbReference>
<dbReference type="InterPro" id="IPR036188">
    <property type="entry name" value="FAD/NAD-bd_sf"/>
</dbReference>
<dbReference type="AlphaFoldDB" id="A0A3E1NID8"/>
<gene>
    <name evidence="2" type="ORF">DXN05_12755</name>
</gene>